<evidence type="ECO:0000256" key="2">
    <source>
        <dbReference type="ARBA" id="ARBA00003670"/>
    </source>
</evidence>
<dbReference type="GO" id="GO:0006107">
    <property type="term" value="P:oxaloacetate metabolic process"/>
    <property type="evidence" value="ECO:0007669"/>
    <property type="project" value="UniProtKB-UniRule"/>
</dbReference>
<keyword evidence="7 10" id="KW-0456">Lyase</keyword>
<dbReference type="InterPro" id="IPR018129">
    <property type="entry name" value="PEP_COase_Lys_AS"/>
</dbReference>
<dbReference type="PROSITE" id="PS00393">
    <property type="entry name" value="PEPCASE_2"/>
    <property type="match status" value="1"/>
</dbReference>
<dbReference type="EMBL" id="FNOJ01000001">
    <property type="protein sequence ID" value="SDW02063.1"/>
    <property type="molecule type" value="Genomic_DNA"/>
</dbReference>
<evidence type="ECO:0000256" key="3">
    <source>
        <dbReference type="ARBA" id="ARBA00008346"/>
    </source>
</evidence>
<keyword evidence="13" id="KW-0670">Pyruvate</keyword>
<feature type="active site" evidence="10 11">
    <location>
        <position position="156"/>
    </location>
</feature>
<dbReference type="HAMAP" id="MF_00595">
    <property type="entry name" value="PEPcase_type1"/>
    <property type="match status" value="1"/>
</dbReference>
<dbReference type="InterPro" id="IPR015813">
    <property type="entry name" value="Pyrv/PenolPyrv_kinase-like_dom"/>
</dbReference>
<dbReference type="NCBIfam" id="NF000584">
    <property type="entry name" value="PRK00009.1"/>
    <property type="match status" value="1"/>
</dbReference>
<comment type="subunit">
    <text evidence="10">Homotetramer.</text>
</comment>
<dbReference type="InterPro" id="IPR033129">
    <property type="entry name" value="PEPCASE_His_AS"/>
</dbReference>
<evidence type="ECO:0000256" key="9">
    <source>
        <dbReference type="ARBA" id="ARBA00048995"/>
    </source>
</evidence>
<evidence type="ECO:0000256" key="11">
    <source>
        <dbReference type="PROSITE-ProRule" id="PRU10111"/>
    </source>
</evidence>
<dbReference type="AlphaFoldDB" id="A0A1H2Q4L1"/>
<protein>
    <recommendedName>
        <fullName evidence="5 10">Phosphoenolpyruvate carboxylase</fullName>
        <shortName evidence="10">PEPC</shortName>
        <shortName evidence="10">PEPCase</shortName>
        <ecNumber evidence="4 10">4.1.1.31</ecNumber>
    </recommendedName>
</protein>
<dbReference type="GO" id="GO:0008964">
    <property type="term" value="F:phosphoenolpyruvate carboxylase activity"/>
    <property type="evidence" value="ECO:0007669"/>
    <property type="project" value="UniProtKB-UniRule"/>
</dbReference>
<comment type="function">
    <text evidence="2 10">Forms oxaloacetate, a four-carbon dicarboxylic acid source for the tricarboxylic acid cycle.</text>
</comment>
<dbReference type="InterPro" id="IPR022805">
    <property type="entry name" value="PEP_COase_bac/pln-type"/>
</dbReference>
<dbReference type="Proteomes" id="UP000182589">
    <property type="component" value="Unassembled WGS sequence"/>
</dbReference>
<dbReference type="GO" id="GO:0000287">
    <property type="term" value="F:magnesium ion binding"/>
    <property type="evidence" value="ECO:0007669"/>
    <property type="project" value="UniProtKB-UniRule"/>
</dbReference>
<organism evidence="13 14">
    <name type="scientific">Alicyclobacillus hesperidum</name>
    <dbReference type="NCBI Taxonomy" id="89784"/>
    <lineage>
        <taxon>Bacteria</taxon>
        <taxon>Bacillati</taxon>
        <taxon>Bacillota</taxon>
        <taxon>Bacilli</taxon>
        <taxon>Bacillales</taxon>
        <taxon>Alicyclobacillaceae</taxon>
        <taxon>Alicyclobacillus</taxon>
    </lineage>
</organism>
<name>A0A1H2Q4L1_9BACL</name>
<dbReference type="PANTHER" id="PTHR30523:SF6">
    <property type="entry name" value="PHOSPHOENOLPYRUVATE CARBOXYLASE"/>
    <property type="match status" value="1"/>
</dbReference>
<dbReference type="GO" id="GO:0005829">
    <property type="term" value="C:cytosol"/>
    <property type="evidence" value="ECO:0007669"/>
    <property type="project" value="TreeGrafter"/>
</dbReference>
<evidence type="ECO:0000313" key="14">
    <source>
        <dbReference type="Proteomes" id="UP000182589"/>
    </source>
</evidence>
<gene>
    <name evidence="10" type="primary">ppc</name>
    <name evidence="13" type="ORF">SAMN04489725_10176</name>
</gene>
<keyword evidence="6 10" id="KW-0460">Magnesium</keyword>
<evidence type="ECO:0000256" key="5">
    <source>
        <dbReference type="ARBA" id="ARBA00022419"/>
    </source>
</evidence>
<keyword evidence="8 10" id="KW-0120">Carbon dioxide fixation</keyword>
<dbReference type="STRING" id="89784.SAMN04489725_10176"/>
<reference evidence="14" key="1">
    <citation type="submission" date="2016-10" db="EMBL/GenBank/DDBJ databases">
        <authorList>
            <person name="Varghese N."/>
        </authorList>
    </citation>
    <scope>NUCLEOTIDE SEQUENCE [LARGE SCALE GENOMIC DNA]</scope>
    <source>
        <strain evidence="14">DSM 12489</strain>
    </source>
</reference>
<evidence type="ECO:0000256" key="6">
    <source>
        <dbReference type="ARBA" id="ARBA00022842"/>
    </source>
</evidence>
<comment type="similarity">
    <text evidence="3 10">Belongs to the PEPCase type 1 family.</text>
</comment>
<comment type="catalytic activity">
    <reaction evidence="9 10">
        <text>oxaloacetate + phosphate = phosphoenolpyruvate + hydrogencarbonate</text>
        <dbReference type="Rhea" id="RHEA:28370"/>
        <dbReference type="ChEBI" id="CHEBI:16452"/>
        <dbReference type="ChEBI" id="CHEBI:17544"/>
        <dbReference type="ChEBI" id="CHEBI:43474"/>
        <dbReference type="ChEBI" id="CHEBI:58702"/>
        <dbReference type="EC" id="4.1.1.31"/>
    </reaction>
</comment>
<evidence type="ECO:0000256" key="1">
    <source>
        <dbReference type="ARBA" id="ARBA00001946"/>
    </source>
</evidence>
<evidence type="ECO:0000313" key="13">
    <source>
        <dbReference type="EMBL" id="SDW02063.1"/>
    </source>
</evidence>
<evidence type="ECO:0000256" key="7">
    <source>
        <dbReference type="ARBA" id="ARBA00023239"/>
    </source>
</evidence>
<accession>A0A1H2Q4L1</accession>
<dbReference type="PROSITE" id="PS00781">
    <property type="entry name" value="PEPCASE_1"/>
    <property type="match status" value="1"/>
</dbReference>
<dbReference type="PRINTS" id="PR00150">
    <property type="entry name" value="PEPCARBXLASE"/>
</dbReference>
<keyword evidence="14" id="KW-1185">Reference proteome</keyword>
<dbReference type="GO" id="GO:0006099">
    <property type="term" value="P:tricarboxylic acid cycle"/>
    <property type="evidence" value="ECO:0007669"/>
    <property type="project" value="InterPro"/>
</dbReference>
<dbReference type="Pfam" id="PF00311">
    <property type="entry name" value="PEPcase"/>
    <property type="match status" value="1"/>
</dbReference>
<evidence type="ECO:0000256" key="12">
    <source>
        <dbReference type="PROSITE-ProRule" id="PRU10112"/>
    </source>
</evidence>
<dbReference type="GO" id="GO:0015977">
    <property type="term" value="P:carbon fixation"/>
    <property type="evidence" value="ECO:0007669"/>
    <property type="project" value="UniProtKB-UniRule"/>
</dbReference>
<dbReference type="EC" id="4.1.1.31" evidence="4 10"/>
<comment type="cofactor">
    <cofactor evidence="1 10">
        <name>Mg(2+)</name>
        <dbReference type="ChEBI" id="CHEBI:18420"/>
    </cofactor>
</comment>
<sequence length="919" mass="104337">MYRPRAEWGDQEECLVANDAPLHRDIRVLGDLLGEVLVEQCGAEVFSQVERIRLAAKTFRADPSPATRQALTDAVAAVPAELRNDTIHAFSVYFQLVNLAEQNHRLRRHRDYDRSQQVLRGSFRDAMATLANRGMKEDDVNRLLEEVGIELVLTAHPTEALRRSVLDKHTKIAALLEEMDDPRKTPRELTAIHEQIRTEIVALWQTRSVRKQRITVLDEVRNGLYFLDQILFDVLPHVHQKLEAAVRDQFGAQSIDLPSVIRFGSWMGGDRDGNPNVTAQITEQTLLLHCDLALNKYASRLRELGRDLSSSVERVGADDELLRSLDTVSDEPYRAKVNQMIERLQNTRRRIHGELPQGDFYATPADMMADVELMARSLANHRGERLVDAYLRPFMLQLQLFGFHMVTLDIRQHSGIHEQAVAELFQTAGLPDYMVCDETERVRLLSECLASPRPIRNPYHTYSDVTTEALAVFDCVRRGHEIYGRDCVRDYLISMTQGASDLLEVLLLAKESGLFGWPEGPSEPPRSDINVVPLFETIEDLEAAPAIMKSLFANDVYRRHLAAHGHRQEIMLGYSDSNKDGGYLTANWSLYTAQRRLLAIAKEQDVKIKFFHGRGGALGRGGGPVEQSILAQPTEALRGHVKITEQGEVISQRYGHPGIAERSLESATAAVLIGATRQNSPEWQAAHERWFALLDRASEQSFRAYRKLVFEHPDFLQYFHQATPIDEIGKMNIGSRPAKRTNSAQIQDLRAIPWVFSWTQSRHLLPAWYGFGTAMQHVLQEDAESLHAFRAMYRHWPFFRTLIDNLQMALAKADMLVAREYALLAGEAGERIFPEIEAEYDRSRTVVLLITEYDHLLDNRSVIQESITLRNPYVDPLSFFQVRLLQQLRETTDEAERDALLADALQTINGIAAGLRNTG</sequence>
<dbReference type="Gene3D" id="1.20.1440.90">
    <property type="entry name" value="Phosphoenolpyruvate/pyruvate domain"/>
    <property type="match status" value="1"/>
</dbReference>
<dbReference type="InterPro" id="IPR021135">
    <property type="entry name" value="PEP_COase"/>
</dbReference>
<dbReference type="PANTHER" id="PTHR30523">
    <property type="entry name" value="PHOSPHOENOLPYRUVATE CARBOXYLASE"/>
    <property type="match status" value="1"/>
</dbReference>
<evidence type="ECO:0000256" key="8">
    <source>
        <dbReference type="ARBA" id="ARBA00023300"/>
    </source>
</evidence>
<feature type="active site" evidence="10 12">
    <location>
        <position position="579"/>
    </location>
</feature>
<proteinExistence type="inferred from homology"/>
<evidence type="ECO:0000256" key="10">
    <source>
        <dbReference type="HAMAP-Rule" id="MF_00595"/>
    </source>
</evidence>
<dbReference type="SUPFAM" id="SSF51621">
    <property type="entry name" value="Phosphoenolpyruvate/pyruvate domain"/>
    <property type="match status" value="1"/>
</dbReference>
<evidence type="ECO:0000256" key="4">
    <source>
        <dbReference type="ARBA" id="ARBA00012305"/>
    </source>
</evidence>